<accession>A0A7U2RBE5</accession>
<gene>
    <name evidence="2" type="ORF">H0H26_06620</name>
</gene>
<sequence>MKKVLIITYYWPPAGGPGVQRWLKFVKYLPDYNIQPIVYIPENPTYPIIDEGLISEVSEQAIILKNKIIEPYQLASVFSKKSTKGISSGIIPNQKKQSFIQKLLLLVRGNLFIPDARILWVKPSVKYLEKYISENNIDTIITSGPPHSLHLIGLKLKQNLNVKWFADFRDPWTTIGYHSALKLSSYAEKKHKNLERKVLNTADTIIVTSKTTKTEFQAITTKPIEVITNGYDVENIPKQVLDEKFTLAHIGSFLSDRNPIILWESLSELVAENEKFATLFQLKLIGKVSQEILDTIDGFNLNSYVNNLGYVSHKEAIEHQKKSQILLLIEIDSEDTKSIIPGKLFEYMVSERPIIGIGPKGSDFAEIITETNTGVFFIYNEKEKLKKQILSYFELYLTQKLTVSAVGLQQYSRKKLTEKLSKLIS</sequence>
<name>A0A7U2RBE5_FLAPS</name>
<dbReference type="RefSeq" id="WP_038503413.1">
    <property type="nucleotide sequence ID" value="NZ_CP059075.1"/>
</dbReference>
<dbReference type="Proteomes" id="UP000596329">
    <property type="component" value="Chromosome"/>
</dbReference>
<dbReference type="CDD" id="cd03794">
    <property type="entry name" value="GT4_WbuB-like"/>
    <property type="match status" value="1"/>
</dbReference>
<reference evidence="2 3" key="1">
    <citation type="submission" date="2020-07" db="EMBL/GenBank/DDBJ databases">
        <title>Genomic characterization of Flavobacterium psychrophilum strains.</title>
        <authorList>
            <person name="Castillo D."/>
            <person name="Jorgensen J."/>
            <person name="Middelboe M."/>
        </authorList>
    </citation>
    <scope>NUCLEOTIDE SEQUENCE [LARGE SCALE GENOMIC DNA]</scope>
    <source>
        <strain evidence="2 3">FPS-R7</strain>
    </source>
</reference>
<proteinExistence type="predicted"/>
<keyword evidence="2" id="KW-0808">Transferase</keyword>
<evidence type="ECO:0000259" key="1">
    <source>
        <dbReference type="Pfam" id="PF13439"/>
    </source>
</evidence>
<dbReference type="SUPFAM" id="SSF53756">
    <property type="entry name" value="UDP-Glycosyltransferase/glycogen phosphorylase"/>
    <property type="match status" value="1"/>
</dbReference>
<dbReference type="Pfam" id="PF13439">
    <property type="entry name" value="Glyco_transf_4"/>
    <property type="match status" value="1"/>
</dbReference>
<dbReference type="Gene3D" id="3.40.50.2000">
    <property type="entry name" value="Glycogen Phosphorylase B"/>
    <property type="match status" value="2"/>
</dbReference>
<evidence type="ECO:0000313" key="3">
    <source>
        <dbReference type="Proteomes" id="UP000596329"/>
    </source>
</evidence>
<dbReference type="InterPro" id="IPR028098">
    <property type="entry name" value="Glyco_trans_4-like_N"/>
</dbReference>
<dbReference type="EMBL" id="CP059075">
    <property type="protein sequence ID" value="QRE05254.1"/>
    <property type="molecule type" value="Genomic_DNA"/>
</dbReference>
<dbReference type="GO" id="GO:0016757">
    <property type="term" value="F:glycosyltransferase activity"/>
    <property type="evidence" value="ECO:0007669"/>
    <property type="project" value="UniProtKB-ARBA"/>
</dbReference>
<organism evidence="2 3">
    <name type="scientific">Flavobacterium psychrophilum</name>
    <dbReference type="NCBI Taxonomy" id="96345"/>
    <lineage>
        <taxon>Bacteria</taxon>
        <taxon>Pseudomonadati</taxon>
        <taxon>Bacteroidota</taxon>
        <taxon>Flavobacteriia</taxon>
        <taxon>Flavobacteriales</taxon>
        <taxon>Flavobacteriaceae</taxon>
        <taxon>Flavobacterium</taxon>
    </lineage>
</organism>
<dbReference type="AlphaFoldDB" id="A0A7U2RBE5"/>
<evidence type="ECO:0000313" key="2">
    <source>
        <dbReference type="EMBL" id="QRE05254.1"/>
    </source>
</evidence>
<feature type="domain" description="Glycosyltransferase subfamily 4-like N-terminal" evidence="1">
    <location>
        <begin position="106"/>
        <end position="234"/>
    </location>
</feature>
<protein>
    <submittedName>
        <fullName evidence="2">Glycosyltransferase family 4 protein</fullName>
    </submittedName>
</protein>